<dbReference type="Pfam" id="PF25954">
    <property type="entry name" value="Beta-barrel_RND_2"/>
    <property type="match status" value="1"/>
</dbReference>
<comment type="subcellular location">
    <subcellularLocation>
        <location evidence="1">Cell envelope</location>
    </subcellularLocation>
</comment>
<dbReference type="SUPFAM" id="SSF111369">
    <property type="entry name" value="HlyD-like secretion proteins"/>
    <property type="match status" value="1"/>
</dbReference>
<evidence type="ECO:0000256" key="2">
    <source>
        <dbReference type="ARBA" id="ARBA00023054"/>
    </source>
</evidence>
<keyword evidence="3" id="KW-0812">Transmembrane</keyword>
<reference evidence="5 6" key="1">
    <citation type="submission" date="2019-02" db="EMBL/GenBank/DDBJ databases">
        <title>Deep-cultivation of Planctomycetes and their phenomic and genomic characterization uncovers novel biology.</title>
        <authorList>
            <person name="Wiegand S."/>
            <person name="Jogler M."/>
            <person name="Boedeker C."/>
            <person name="Pinto D."/>
            <person name="Vollmers J."/>
            <person name="Rivas-Marin E."/>
            <person name="Kohn T."/>
            <person name="Peeters S.H."/>
            <person name="Heuer A."/>
            <person name="Rast P."/>
            <person name="Oberbeckmann S."/>
            <person name="Bunk B."/>
            <person name="Jeske O."/>
            <person name="Meyerdierks A."/>
            <person name="Storesund J.E."/>
            <person name="Kallscheuer N."/>
            <person name="Luecker S."/>
            <person name="Lage O.M."/>
            <person name="Pohl T."/>
            <person name="Merkel B.J."/>
            <person name="Hornburger P."/>
            <person name="Mueller R.-W."/>
            <person name="Bruemmer F."/>
            <person name="Labrenz M."/>
            <person name="Spormann A.M."/>
            <person name="Op Den Camp H."/>
            <person name="Overmann J."/>
            <person name="Amann R."/>
            <person name="Jetten M.S.M."/>
            <person name="Mascher T."/>
            <person name="Medema M.H."/>
            <person name="Devos D.P."/>
            <person name="Kaster A.-K."/>
            <person name="Ovreas L."/>
            <person name="Rohde M."/>
            <person name="Galperin M.Y."/>
            <person name="Jogler C."/>
        </authorList>
    </citation>
    <scope>NUCLEOTIDE SEQUENCE [LARGE SCALE GENOMIC DNA]</scope>
    <source>
        <strain evidence="5 6">Poly41</strain>
    </source>
</reference>
<keyword evidence="3" id="KW-0472">Membrane</keyword>
<gene>
    <name evidence="5" type="ORF">Poly41_18440</name>
</gene>
<dbReference type="PANTHER" id="PTHR32347">
    <property type="entry name" value="EFFLUX SYSTEM COMPONENT YKNX-RELATED"/>
    <property type="match status" value="1"/>
</dbReference>
<evidence type="ECO:0000313" key="5">
    <source>
        <dbReference type="EMBL" id="TWU41009.1"/>
    </source>
</evidence>
<evidence type="ECO:0000256" key="3">
    <source>
        <dbReference type="SAM" id="Phobius"/>
    </source>
</evidence>
<protein>
    <recommendedName>
        <fullName evidence="4">CusB-like beta-barrel domain-containing protein</fullName>
    </recommendedName>
</protein>
<evidence type="ECO:0000259" key="4">
    <source>
        <dbReference type="Pfam" id="PF25954"/>
    </source>
</evidence>
<evidence type="ECO:0000313" key="6">
    <source>
        <dbReference type="Proteomes" id="UP000319143"/>
    </source>
</evidence>
<dbReference type="Proteomes" id="UP000319143">
    <property type="component" value="Unassembled WGS sequence"/>
</dbReference>
<dbReference type="RefSeq" id="WP_146525511.1">
    <property type="nucleotide sequence ID" value="NZ_SJPV01000002.1"/>
</dbReference>
<proteinExistence type="predicted"/>
<comment type="caution">
    <text evidence="5">The sequence shown here is derived from an EMBL/GenBank/DDBJ whole genome shotgun (WGS) entry which is preliminary data.</text>
</comment>
<dbReference type="OrthoDB" id="9806939at2"/>
<dbReference type="EMBL" id="SJPV01000002">
    <property type="protein sequence ID" value="TWU41009.1"/>
    <property type="molecule type" value="Genomic_DNA"/>
</dbReference>
<keyword evidence="3" id="KW-1133">Transmembrane helix</keyword>
<evidence type="ECO:0000256" key="1">
    <source>
        <dbReference type="ARBA" id="ARBA00004196"/>
    </source>
</evidence>
<accession>A0A5C6E1J8</accession>
<dbReference type="GO" id="GO:0030313">
    <property type="term" value="C:cell envelope"/>
    <property type="evidence" value="ECO:0007669"/>
    <property type="project" value="UniProtKB-SubCell"/>
</dbReference>
<name>A0A5C6E1J8_9BACT</name>
<dbReference type="InterPro" id="IPR050465">
    <property type="entry name" value="UPF0194_transport"/>
</dbReference>
<organism evidence="5 6">
    <name type="scientific">Novipirellula artificiosorum</name>
    <dbReference type="NCBI Taxonomy" id="2528016"/>
    <lineage>
        <taxon>Bacteria</taxon>
        <taxon>Pseudomonadati</taxon>
        <taxon>Planctomycetota</taxon>
        <taxon>Planctomycetia</taxon>
        <taxon>Pirellulales</taxon>
        <taxon>Pirellulaceae</taxon>
        <taxon>Novipirellula</taxon>
    </lineage>
</organism>
<dbReference type="InterPro" id="IPR058792">
    <property type="entry name" value="Beta-barrel_RND_2"/>
</dbReference>
<keyword evidence="6" id="KW-1185">Reference proteome</keyword>
<feature type="domain" description="CusB-like beta-barrel" evidence="4">
    <location>
        <begin position="385"/>
        <end position="455"/>
    </location>
</feature>
<sequence length="483" mass="53236">MAFKSGDTISVSTYPRTDSFNTDSMLHVSLTGNMGPSVAAAPKPSTAPARCSTQPSGIPLRSAATTDHQPPEQLAKLFEVIRAVAVAETRTDAVQTLTQEISRRFPDSTVRCGLGDSKLRRLYDQRLGWLAPESGPREQAAKQWPDLADRPAGVFRKDSAIVLCLPQGDSSQQCVVWVHPVAAKDVFSQWLQTVAGTVAMVFWSRPNRVAPKAIRNLTRRTLAVAGVVVLAFSLLAFWPVHYRVACLARVQPLEQRLVAAPFEAVLLSAVVKPGQTVRVGEVLASLDGRPLRLEREAIESEIQQVCKEHDTALATGRIADAQQAKLRERQLSRTFELISDRLNRLDVVSPIDGVVISGELKQYVGAPLELGQTLFEISPMQKVAIEVEIPAHEIGYVKTHAATRVRFAAIGGPSMQLELDDLYPSAEIRDDENVFIGRIEVDNEDGKLRPGMQGDATTFGPVRPWIWSWVRGKVERVLWWIGY</sequence>
<feature type="transmembrane region" description="Helical" evidence="3">
    <location>
        <begin position="222"/>
        <end position="240"/>
    </location>
</feature>
<dbReference type="PANTHER" id="PTHR32347:SF23">
    <property type="entry name" value="BLL5650 PROTEIN"/>
    <property type="match status" value="1"/>
</dbReference>
<dbReference type="AlphaFoldDB" id="A0A5C6E1J8"/>
<dbReference type="Gene3D" id="2.40.30.170">
    <property type="match status" value="1"/>
</dbReference>
<keyword evidence="2" id="KW-0175">Coiled coil</keyword>